<dbReference type="OrthoDB" id="1898821at2759"/>
<name>A0A0M8N4T4_ESCWE</name>
<feature type="compositionally biased region" description="Basic and acidic residues" evidence="6">
    <location>
        <begin position="39"/>
        <end position="48"/>
    </location>
</feature>
<dbReference type="InterPro" id="IPR039678">
    <property type="entry name" value="CTNNBL1"/>
</dbReference>
<evidence type="ECO:0000256" key="6">
    <source>
        <dbReference type="SAM" id="MobiDB-lite"/>
    </source>
</evidence>
<evidence type="ECO:0000313" key="9">
    <source>
        <dbReference type="Proteomes" id="UP000053831"/>
    </source>
</evidence>
<keyword evidence="9" id="KW-1185">Reference proteome</keyword>
<dbReference type="PANTHER" id="PTHR14978">
    <property type="entry name" value="BETA-CATENIN-LIKE PROTEIN 1 NUCLEAR ASSOCIATED PROTEIN"/>
    <property type="match status" value="1"/>
</dbReference>
<dbReference type="STRING" id="150374.A0A0M8N4T4"/>
<keyword evidence="5" id="KW-0539">Nucleus</keyword>
<dbReference type="AlphaFoldDB" id="A0A0M8N4T4"/>
<gene>
    <name evidence="8" type="ORF">ESCO_005730</name>
</gene>
<sequence>MASIDEIFKNSGVSNKRKLEQPIRDPNEIYKTSKLSENGSDRRAHAADAADAAAEDANGGDDEDADFGPELPPEDGDDEEGRFFGGGISSKEAEILDFIDKNDNEADADAKIDAAWLRKAALGLERLVTRNAELRAKFEDQPQKFIASEADLDAEIMRLSIVSQHPALYPELVRLGTAATLAGLLAHENTDIAIDAVTIIHELTDDDTHAADEQWDPLADALLDADLLGLLASNLARLDEADESDRSGVYYALGVLENLCSRGPTAVRIGGDERLLGWLLGRLRRSENGGVSQNKQYAAEVLALLAQASPACCARLAGMDAVDQMLQMVAPYRRRDPDPLSNEEELVENVFEVLTCLVDEPAGKAEFLRAEGTELCLLMVRESKAAKPSALRLLDHAVGGGPGADVCARVVREGGLKALFTLFMKTPEHGLHTHMLSIFAAMLRSLPADSAERIRLLAKFVEKDYEKIAKLLVLRRDFGHRIRAAEDAFRQENGLADGEEPADEEGELALLSRRIDAGLFRLEFVDVILAWLVAEDAGARRRIKALLAERDEDLRAVRRTLQGKLDALDRAEEENQDMGDMLSTLIDFL</sequence>
<dbReference type="EMBL" id="LGSR01000019">
    <property type="protein sequence ID" value="KOS19861.1"/>
    <property type="molecule type" value="Genomic_DNA"/>
</dbReference>
<protein>
    <recommendedName>
        <fullName evidence="7">Beta-catenin-like protein 1 N-terminal domain-containing protein</fullName>
    </recommendedName>
</protein>
<dbReference type="PANTHER" id="PTHR14978:SF0">
    <property type="entry name" value="BETA-CATENIN-LIKE PROTEIN 1"/>
    <property type="match status" value="1"/>
</dbReference>
<organism evidence="8 9">
    <name type="scientific">Escovopsis weberi</name>
    <dbReference type="NCBI Taxonomy" id="150374"/>
    <lineage>
        <taxon>Eukaryota</taxon>
        <taxon>Fungi</taxon>
        <taxon>Dikarya</taxon>
        <taxon>Ascomycota</taxon>
        <taxon>Pezizomycotina</taxon>
        <taxon>Sordariomycetes</taxon>
        <taxon>Hypocreomycetidae</taxon>
        <taxon>Hypocreales</taxon>
        <taxon>Hypocreaceae</taxon>
        <taxon>Escovopsis</taxon>
    </lineage>
</organism>
<dbReference type="GO" id="GO:0005681">
    <property type="term" value="C:spliceosomal complex"/>
    <property type="evidence" value="ECO:0007669"/>
    <property type="project" value="TreeGrafter"/>
</dbReference>
<dbReference type="InterPro" id="IPR016024">
    <property type="entry name" value="ARM-type_fold"/>
</dbReference>
<dbReference type="GO" id="GO:0010467">
    <property type="term" value="P:gene expression"/>
    <property type="evidence" value="ECO:0007669"/>
    <property type="project" value="UniProtKB-ARBA"/>
</dbReference>
<comment type="subcellular location">
    <subcellularLocation>
        <location evidence="1">Nucleus</location>
    </subcellularLocation>
</comment>
<comment type="caution">
    <text evidence="8">The sequence shown here is derived from an EMBL/GenBank/DDBJ whole genome shotgun (WGS) entry which is preliminary data.</text>
</comment>
<accession>A0A0M8N4T4</accession>
<dbReference type="FunFam" id="1.25.10.10:FF:001136">
    <property type="entry name" value="Beta-catenin-like protein 1"/>
    <property type="match status" value="1"/>
</dbReference>
<keyword evidence="3" id="KW-0677">Repeat</keyword>
<dbReference type="Gene3D" id="1.25.10.10">
    <property type="entry name" value="Leucine-rich Repeat Variant"/>
    <property type="match status" value="1"/>
</dbReference>
<feature type="region of interest" description="Disordered" evidence="6">
    <location>
        <begin position="1"/>
        <end position="84"/>
    </location>
</feature>
<feature type="compositionally biased region" description="Basic and acidic residues" evidence="6">
    <location>
        <begin position="17"/>
        <end position="28"/>
    </location>
</feature>
<keyword evidence="2" id="KW-0597">Phosphoprotein</keyword>
<dbReference type="Pfam" id="PF08216">
    <property type="entry name" value="CTNNBL"/>
    <property type="match status" value="1"/>
</dbReference>
<dbReference type="SUPFAM" id="SSF48371">
    <property type="entry name" value="ARM repeat"/>
    <property type="match status" value="1"/>
</dbReference>
<dbReference type="InterPro" id="IPR011989">
    <property type="entry name" value="ARM-like"/>
</dbReference>
<dbReference type="SMART" id="SM01156">
    <property type="entry name" value="DUF1716"/>
    <property type="match status" value="1"/>
</dbReference>
<dbReference type="Proteomes" id="UP000053831">
    <property type="component" value="Unassembled WGS sequence"/>
</dbReference>
<evidence type="ECO:0000256" key="3">
    <source>
        <dbReference type="ARBA" id="ARBA00022737"/>
    </source>
</evidence>
<evidence type="ECO:0000313" key="8">
    <source>
        <dbReference type="EMBL" id="KOS19861.1"/>
    </source>
</evidence>
<reference evidence="8 9" key="1">
    <citation type="submission" date="2015-07" db="EMBL/GenBank/DDBJ databases">
        <title>The genome of the fungus Escovopsis weberi, a specialized disease agent of ant agriculture.</title>
        <authorList>
            <person name="de Man T.J."/>
            <person name="Stajich J.E."/>
            <person name="Kubicek C.P."/>
            <person name="Chenthamara K."/>
            <person name="Atanasova L."/>
            <person name="Druzhinina I.S."/>
            <person name="Birnbaum S."/>
            <person name="Barribeau S.M."/>
            <person name="Teiling C."/>
            <person name="Suen G."/>
            <person name="Currie C."/>
            <person name="Gerardo N.M."/>
        </authorList>
    </citation>
    <scope>NUCLEOTIDE SEQUENCE [LARGE SCALE GENOMIC DNA]</scope>
</reference>
<evidence type="ECO:0000256" key="2">
    <source>
        <dbReference type="ARBA" id="ARBA00022553"/>
    </source>
</evidence>
<evidence type="ECO:0000256" key="1">
    <source>
        <dbReference type="ARBA" id="ARBA00004123"/>
    </source>
</evidence>
<proteinExistence type="predicted"/>
<keyword evidence="4" id="KW-0175">Coiled coil</keyword>
<evidence type="ECO:0000256" key="5">
    <source>
        <dbReference type="ARBA" id="ARBA00023242"/>
    </source>
</evidence>
<evidence type="ECO:0000256" key="4">
    <source>
        <dbReference type="ARBA" id="ARBA00023054"/>
    </source>
</evidence>
<dbReference type="InterPro" id="IPR013180">
    <property type="entry name" value="CTNNBL1_N"/>
</dbReference>
<evidence type="ECO:0000259" key="7">
    <source>
        <dbReference type="SMART" id="SM01156"/>
    </source>
</evidence>
<feature type="compositionally biased region" description="Acidic residues" evidence="6">
    <location>
        <begin position="58"/>
        <end position="80"/>
    </location>
</feature>
<feature type="domain" description="Beta-catenin-like protein 1 N-terminal" evidence="7">
    <location>
        <begin position="89"/>
        <end position="197"/>
    </location>
</feature>